<dbReference type="OrthoDB" id="448448at2759"/>
<dbReference type="Proteomes" id="UP000765509">
    <property type="component" value="Unassembled WGS sequence"/>
</dbReference>
<sequence length="103" mass="11474">MADPYLEDHEGGITLDGSTPIQTIVDVRTCIIGSKIKKTLKSFLKNKESKCGPSKLVVYSQWNQFLDFIGMVFSHNSILSAQIDGKIMARGQEKALEKFLNNP</sequence>
<proteinExistence type="predicted"/>
<comment type="caution">
    <text evidence="1">The sequence shown here is derived from an EMBL/GenBank/DDBJ whole genome shotgun (WGS) entry which is preliminary data.</text>
</comment>
<dbReference type="AlphaFoldDB" id="A0A9Q3BYV5"/>
<gene>
    <name evidence="1" type="ORF">O181_013360</name>
</gene>
<organism evidence="1 2">
    <name type="scientific">Austropuccinia psidii MF-1</name>
    <dbReference type="NCBI Taxonomy" id="1389203"/>
    <lineage>
        <taxon>Eukaryota</taxon>
        <taxon>Fungi</taxon>
        <taxon>Dikarya</taxon>
        <taxon>Basidiomycota</taxon>
        <taxon>Pucciniomycotina</taxon>
        <taxon>Pucciniomycetes</taxon>
        <taxon>Pucciniales</taxon>
        <taxon>Sphaerophragmiaceae</taxon>
        <taxon>Austropuccinia</taxon>
    </lineage>
</organism>
<accession>A0A9Q3BYV5</accession>
<keyword evidence="2" id="KW-1185">Reference proteome</keyword>
<reference evidence="1" key="1">
    <citation type="submission" date="2021-03" db="EMBL/GenBank/DDBJ databases">
        <title>Draft genome sequence of rust myrtle Austropuccinia psidii MF-1, a brazilian biotype.</title>
        <authorList>
            <person name="Quecine M.C."/>
            <person name="Pachon D.M.R."/>
            <person name="Bonatelli M.L."/>
            <person name="Correr F.H."/>
            <person name="Franceschini L.M."/>
            <person name="Leite T.F."/>
            <person name="Margarido G.R.A."/>
            <person name="Almeida C.A."/>
            <person name="Ferrarezi J.A."/>
            <person name="Labate C.A."/>
        </authorList>
    </citation>
    <scope>NUCLEOTIDE SEQUENCE</scope>
    <source>
        <strain evidence="1">MF-1</strain>
    </source>
</reference>
<evidence type="ECO:0000313" key="1">
    <source>
        <dbReference type="EMBL" id="MBW0473645.1"/>
    </source>
</evidence>
<name>A0A9Q3BYV5_9BASI</name>
<evidence type="ECO:0000313" key="2">
    <source>
        <dbReference type="Proteomes" id="UP000765509"/>
    </source>
</evidence>
<dbReference type="InterPro" id="IPR027417">
    <property type="entry name" value="P-loop_NTPase"/>
</dbReference>
<protein>
    <submittedName>
        <fullName evidence="1">Uncharacterized protein</fullName>
    </submittedName>
</protein>
<dbReference type="EMBL" id="AVOT02003475">
    <property type="protein sequence ID" value="MBW0473645.1"/>
    <property type="molecule type" value="Genomic_DNA"/>
</dbReference>
<dbReference type="Gene3D" id="3.40.50.300">
    <property type="entry name" value="P-loop containing nucleotide triphosphate hydrolases"/>
    <property type="match status" value="1"/>
</dbReference>